<proteinExistence type="predicted"/>
<dbReference type="Proteomes" id="UP000007264">
    <property type="component" value="Unassembled WGS sequence"/>
</dbReference>
<dbReference type="Pfam" id="PF00646">
    <property type="entry name" value="F-box"/>
    <property type="match status" value="1"/>
</dbReference>
<feature type="domain" description="F-box" evidence="1">
    <location>
        <begin position="116"/>
        <end position="147"/>
    </location>
</feature>
<accession>I0YN22</accession>
<comment type="caution">
    <text evidence="2">The sequence shown here is derived from an EMBL/GenBank/DDBJ whole genome shotgun (WGS) entry which is preliminary data.</text>
</comment>
<dbReference type="RefSeq" id="XP_005644335.1">
    <property type="nucleotide sequence ID" value="XM_005644278.1"/>
</dbReference>
<organism evidence="2 3">
    <name type="scientific">Coccomyxa subellipsoidea (strain C-169)</name>
    <name type="common">Green microalga</name>
    <dbReference type="NCBI Taxonomy" id="574566"/>
    <lineage>
        <taxon>Eukaryota</taxon>
        <taxon>Viridiplantae</taxon>
        <taxon>Chlorophyta</taxon>
        <taxon>core chlorophytes</taxon>
        <taxon>Trebouxiophyceae</taxon>
        <taxon>Trebouxiophyceae incertae sedis</taxon>
        <taxon>Coccomyxaceae</taxon>
        <taxon>Coccomyxa</taxon>
        <taxon>Coccomyxa subellipsoidea</taxon>
    </lineage>
</organism>
<gene>
    <name evidence="2" type="ORF">COCSUDRAFT_58520</name>
</gene>
<dbReference type="KEGG" id="csl:COCSUDRAFT_58520"/>
<name>I0YN22_COCSC</name>
<dbReference type="GeneID" id="17037763"/>
<evidence type="ECO:0000259" key="1">
    <source>
        <dbReference type="PROSITE" id="PS50181"/>
    </source>
</evidence>
<keyword evidence="3" id="KW-1185">Reference proteome</keyword>
<dbReference type="InterPro" id="IPR001810">
    <property type="entry name" value="F-box_dom"/>
</dbReference>
<dbReference type="PROSITE" id="PS50181">
    <property type="entry name" value="FBOX"/>
    <property type="match status" value="1"/>
</dbReference>
<dbReference type="OrthoDB" id="10313784at2759"/>
<reference evidence="2 3" key="1">
    <citation type="journal article" date="2012" name="Genome Biol.">
        <title>The genome of the polar eukaryotic microalga coccomyxa subellipsoidea reveals traits of cold adaptation.</title>
        <authorList>
            <person name="Blanc G."/>
            <person name="Agarkova I."/>
            <person name="Grimwood J."/>
            <person name="Kuo A."/>
            <person name="Brueggeman A."/>
            <person name="Dunigan D."/>
            <person name="Gurnon J."/>
            <person name="Ladunga I."/>
            <person name="Lindquist E."/>
            <person name="Lucas S."/>
            <person name="Pangilinan J."/>
            <person name="Proschold T."/>
            <person name="Salamov A."/>
            <person name="Schmutz J."/>
            <person name="Weeks D."/>
            <person name="Yamada T."/>
            <person name="Claverie J.M."/>
            <person name="Grigoriev I."/>
            <person name="Van Etten J."/>
            <person name="Lomsadze A."/>
            <person name="Borodovsky M."/>
        </authorList>
    </citation>
    <scope>NUCLEOTIDE SEQUENCE [LARGE SCALE GENOMIC DNA]</scope>
    <source>
        <strain evidence="2 3">C-169</strain>
    </source>
</reference>
<sequence length="423" mass="46058">MRSLGVADCSTAPKMLSFLNGAIQNARQMLLKRKRTADDSLAPLQDDSTAAEQLPKRMRQQCAPAEPSAALAKAWCCRLHPCCQEGQSSSGEDHGAGCHLARMGSASLELRAPNAHSDLAALPSDVLQSIFQQLPLPDRLALRQGCRALTSSIPYGGLHLCFPMSRQHQQTVPCLADRPAICKLTFEQTCSGRVRKRALKNLLSRLGPAVGKDRRYELRVCVNSVLSASDLAWLEAALDCCGLLQHAVSLDLCCIDADFSGALQKVPVLRLTAESLSESTCEAIEKGHCRNLESIHLTHLREEEEVQLALMVADRGVLGSLRRLTLEAAGGQGIPLGCRGQHPDLSHLAHLSIHPDIALCVNFLRYLASLRARGLAVCPCLQQALEDWATQRSGAMFVLWFGAVEDDQHGFLQHGDFVIEIEV</sequence>
<dbReference type="AlphaFoldDB" id="I0YN22"/>
<evidence type="ECO:0000313" key="3">
    <source>
        <dbReference type="Proteomes" id="UP000007264"/>
    </source>
</evidence>
<evidence type="ECO:0000313" key="2">
    <source>
        <dbReference type="EMBL" id="EIE19791.1"/>
    </source>
</evidence>
<protein>
    <recommendedName>
        <fullName evidence="1">F-box domain-containing protein</fullName>
    </recommendedName>
</protein>
<dbReference type="EMBL" id="AGSI01000018">
    <property type="protein sequence ID" value="EIE19791.1"/>
    <property type="molecule type" value="Genomic_DNA"/>
</dbReference>